<evidence type="ECO:0000313" key="2">
    <source>
        <dbReference type="Proteomes" id="UP001259982"/>
    </source>
</evidence>
<gene>
    <name evidence="1" type="ORF">RM531_08125</name>
</gene>
<sequence>MFVNEDKCREFGLDPRKVASIASRLSRAAREADAIGLTVFGGTGSGSLRFARSLRHGPEENEVALLDGSFDGGDGGDNY</sequence>
<accession>A0ABU3B7K6</accession>
<name>A0ABU3B7K6_9GAMM</name>
<proteinExistence type="predicted"/>
<protein>
    <submittedName>
        <fullName evidence="1">Uncharacterized protein</fullName>
    </submittedName>
</protein>
<comment type="caution">
    <text evidence="1">The sequence shown here is derived from an EMBL/GenBank/DDBJ whole genome shotgun (WGS) entry which is preliminary data.</text>
</comment>
<dbReference type="Proteomes" id="UP001259982">
    <property type="component" value="Unassembled WGS sequence"/>
</dbReference>
<dbReference type="RefSeq" id="WP_311658547.1">
    <property type="nucleotide sequence ID" value="NZ_JAVRHY010000006.1"/>
</dbReference>
<dbReference type="EMBL" id="JAVRHY010000006">
    <property type="protein sequence ID" value="MDT0618441.1"/>
    <property type="molecule type" value="Genomic_DNA"/>
</dbReference>
<evidence type="ECO:0000313" key="1">
    <source>
        <dbReference type="EMBL" id="MDT0618441.1"/>
    </source>
</evidence>
<organism evidence="1 2">
    <name type="scientific">Spectribacter acetivorans</name>
    <dbReference type="NCBI Taxonomy" id="3075603"/>
    <lineage>
        <taxon>Bacteria</taxon>
        <taxon>Pseudomonadati</taxon>
        <taxon>Pseudomonadota</taxon>
        <taxon>Gammaproteobacteria</taxon>
        <taxon>Salinisphaerales</taxon>
        <taxon>Salinisphaeraceae</taxon>
        <taxon>Spectribacter</taxon>
    </lineage>
</organism>
<reference evidence="1 2" key="1">
    <citation type="submission" date="2023-09" db="EMBL/GenBank/DDBJ databases">
        <authorList>
            <person name="Rey-Velasco X."/>
        </authorList>
    </citation>
    <scope>NUCLEOTIDE SEQUENCE [LARGE SCALE GENOMIC DNA]</scope>
    <source>
        <strain evidence="1 2">P385</strain>
    </source>
</reference>
<keyword evidence="2" id="KW-1185">Reference proteome</keyword>